<feature type="transmembrane region" description="Helical" evidence="5">
    <location>
        <begin position="64"/>
        <end position="85"/>
    </location>
</feature>
<accession>A0A9D0Z7P4</accession>
<evidence type="ECO:0000256" key="5">
    <source>
        <dbReference type="SAM" id="Phobius"/>
    </source>
</evidence>
<evidence type="ECO:0000256" key="2">
    <source>
        <dbReference type="ARBA" id="ARBA00022692"/>
    </source>
</evidence>
<dbReference type="PANTHER" id="PTHR43021:SF2">
    <property type="entry name" value="CATION_H+ EXCHANGER DOMAIN-CONTAINING PROTEIN"/>
    <property type="match status" value="1"/>
</dbReference>
<comment type="caution">
    <text evidence="7">The sequence shown here is derived from an EMBL/GenBank/DDBJ whole genome shotgun (WGS) entry which is preliminary data.</text>
</comment>
<dbReference type="PANTHER" id="PTHR43021">
    <property type="entry name" value="NA(+)/H(+) ANTIPORTER-RELATED"/>
    <property type="match status" value="1"/>
</dbReference>
<dbReference type="GO" id="GO:1902600">
    <property type="term" value="P:proton transmembrane transport"/>
    <property type="evidence" value="ECO:0007669"/>
    <property type="project" value="InterPro"/>
</dbReference>
<feature type="transmembrane region" description="Helical" evidence="5">
    <location>
        <begin position="230"/>
        <end position="249"/>
    </location>
</feature>
<evidence type="ECO:0000313" key="7">
    <source>
        <dbReference type="EMBL" id="HIQ70727.1"/>
    </source>
</evidence>
<dbReference type="AlphaFoldDB" id="A0A9D0Z7P4"/>
<organism evidence="7 8">
    <name type="scientific">Candidatus Onthenecus intestinigallinarum</name>
    <dbReference type="NCBI Taxonomy" id="2840875"/>
    <lineage>
        <taxon>Bacteria</taxon>
        <taxon>Bacillati</taxon>
        <taxon>Bacillota</taxon>
        <taxon>Clostridia</taxon>
        <taxon>Eubacteriales</taxon>
        <taxon>Candidatus Onthenecus</taxon>
    </lineage>
</organism>
<keyword evidence="4 5" id="KW-0472">Membrane</keyword>
<keyword evidence="2 5" id="KW-0812">Transmembrane</keyword>
<evidence type="ECO:0000256" key="4">
    <source>
        <dbReference type="ARBA" id="ARBA00023136"/>
    </source>
</evidence>
<feature type="transmembrane region" description="Helical" evidence="5">
    <location>
        <begin position="337"/>
        <end position="356"/>
    </location>
</feature>
<feature type="transmembrane region" description="Helical" evidence="5">
    <location>
        <begin position="195"/>
        <end position="218"/>
    </location>
</feature>
<protein>
    <submittedName>
        <fullName evidence="7">Cation:proton antiporter</fullName>
    </submittedName>
</protein>
<feature type="transmembrane region" description="Helical" evidence="5">
    <location>
        <begin position="40"/>
        <end position="58"/>
    </location>
</feature>
<dbReference type="Gene3D" id="1.20.1530.20">
    <property type="match status" value="1"/>
</dbReference>
<proteinExistence type="predicted"/>
<evidence type="ECO:0000259" key="6">
    <source>
        <dbReference type="Pfam" id="PF00999"/>
    </source>
</evidence>
<dbReference type="GO" id="GO:0015297">
    <property type="term" value="F:antiporter activity"/>
    <property type="evidence" value="ECO:0007669"/>
    <property type="project" value="InterPro"/>
</dbReference>
<name>A0A9D0Z7P4_9FIRM</name>
<dbReference type="InterPro" id="IPR038770">
    <property type="entry name" value="Na+/solute_symporter_sf"/>
</dbReference>
<keyword evidence="3 5" id="KW-1133">Transmembrane helix</keyword>
<feature type="transmembrane region" description="Helical" evidence="5">
    <location>
        <begin position="362"/>
        <end position="382"/>
    </location>
</feature>
<dbReference type="GO" id="GO:0016020">
    <property type="term" value="C:membrane"/>
    <property type="evidence" value="ECO:0007669"/>
    <property type="project" value="UniProtKB-SubCell"/>
</dbReference>
<dbReference type="Proteomes" id="UP000886887">
    <property type="component" value="Unassembled WGS sequence"/>
</dbReference>
<feature type="transmembrane region" description="Helical" evidence="5">
    <location>
        <begin position="296"/>
        <end position="316"/>
    </location>
</feature>
<comment type="subcellular location">
    <subcellularLocation>
        <location evidence="1">Membrane</location>
        <topology evidence="1">Multi-pass membrane protein</topology>
    </subcellularLocation>
</comment>
<feature type="domain" description="Cation/H+ exchanger transmembrane" evidence="6">
    <location>
        <begin position="21"/>
        <end position="377"/>
    </location>
</feature>
<dbReference type="EMBL" id="DVFJ01000002">
    <property type="protein sequence ID" value="HIQ70727.1"/>
    <property type="molecule type" value="Genomic_DNA"/>
</dbReference>
<dbReference type="Pfam" id="PF00999">
    <property type="entry name" value="Na_H_Exchanger"/>
    <property type="match status" value="1"/>
</dbReference>
<reference evidence="7" key="1">
    <citation type="submission" date="2020-10" db="EMBL/GenBank/DDBJ databases">
        <authorList>
            <person name="Gilroy R."/>
        </authorList>
    </citation>
    <scope>NUCLEOTIDE SEQUENCE</scope>
    <source>
        <strain evidence="7">ChiSxjej2B14-6234</strain>
    </source>
</reference>
<evidence type="ECO:0000256" key="1">
    <source>
        <dbReference type="ARBA" id="ARBA00004141"/>
    </source>
</evidence>
<feature type="transmembrane region" description="Helical" evidence="5">
    <location>
        <begin position="97"/>
        <end position="120"/>
    </location>
</feature>
<feature type="transmembrane region" description="Helical" evidence="5">
    <location>
        <begin position="12"/>
        <end position="28"/>
    </location>
</feature>
<reference evidence="7" key="2">
    <citation type="journal article" date="2021" name="PeerJ">
        <title>Extensive microbial diversity within the chicken gut microbiome revealed by metagenomics and culture.</title>
        <authorList>
            <person name="Gilroy R."/>
            <person name="Ravi A."/>
            <person name="Getino M."/>
            <person name="Pursley I."/>
            <person name="Horton D.L."/>
            <person name="Alikhan N.F."/>
            <person name="Baker D."/>
            <person name="Gharbi K."/>
            <person name="Hall N."/>
            <person name="Watson M."/>
            <person name="Adriaenssens E.M."/>
            <person name="Foster-Nyarko E."/>
            <person name="Jarju S."/>
            <person name="Secka A."/>
            <person name="Antonio M."/>
            <person name="Oren A."/>
            <person name="Chaudhuri R.R."/>
            <person name="La Ragione R."/>
            <person name="Hildebrand F."/>
            <person name="Pallen M.J."/>
        </authorList>
    </citation>
    <scope>NUCLEOTIDE SEQUENCE</scope>
    <source>
        <strain evidence="7">ChiSxjej2B14-6234</strain>
    </source>
</reference>
<evidence type="ECO:0000313" key="8">
    <source>
        <dbReference type="Proteomes" id="UP000886887"/>
    </source>
</evidence>
<evidence type="ECO:0000256" key="3">
    <source>
        <dbReference type="ARBA" id="ARBA00022989"/>
    </source>
</evidence>
<feature type="transmembrane region" description="Helical" evidence="5">
    <location>
        <begin position="158"/>
        <end position="183"/>
    </location>
</feature>
<dbReference type="InterPro" id="IPR006153">
    <property type="entry name" value="Cation/H_exchanger_TM"/>
</dbReference>
<feature type="transmembrane region" description="Helical" evidence="5">
    <location>
        <begin position="126"/>
        <end position="146"/>
    </location>
</feature>
<gene>
    <name evidence="7" type="ORF">IAB73_00700</name>
</gene>
<sequence length="446" mass="46826">MSMFALQLNDTSRVILCLATTLLAAFAVSRLTKLAHLPNVTGYILAGIFIGPYCLGLVDSEMISSMSFITDIALAFIAFGTGRYFKWSSLRRSGVRIFVLTAMESLVAGALVVLVMRGAFHLPLSFSLLLGAIASATAPASTLMTIRQYKAKGHFVTTLLQVVALDDAVSLLAFSVCAAIAQMSESATGSMATTVALPIVYNVLAIGLGVGLALLLKVLLRHVHSAYNRLLLAVIMLLEIAGVCSAVNISPLLSCMVFGAVHANVSKGETLFKKVDRFTPPILTVFFVVSGMRLEVPALASAGVIGLAYFFVRILGKLLGAGMGATLTNDTPQVRKYLGLALIPNAGVSIGLAALGERILSPSLGALLSTVILSSAVLYELVGPACARLALVRAGVIGAPDTPDAPHISETPRREAHAAMQAHRGQRASNMAGGALFSFRKGRTIK</sequence>